<reference evidence="15" key="1">
    <citation type="submission" date="2022-11" db="EMBL/GenBank/DDBJ databases">
        <authorList>
            <person name="Kikuchi T."/>
        </authorList>
    </citation>
    <scope>NUCLEOTIDE SEQUENCE</scope>
    <source>
        <strain evidence="15">PS1010</strain>
    </source>
</reference>
<feature type="chain" id="PRO_5040333374" description="Peptidase A1 domain-containing protein" evidence="13">
    <location>
        <begin position="17"/>
        <end position="392"/>
    </location>
</feature>
<dbReference type="SUPFAM" id="SSF50630">
    <property type="entry name" value="Acid proteases"/>
    <property type="match status" value="1"/>
</dbReference>
<dbReference type="PANTHER" id="PTHR47966">
    <property type="entry name" value="BETA-SITE APP-CLEAVING ENZYME, ISOFORM A-RELATED"/>
    <property type="match status" value="1"/>
</dbReference>
<dbReference type="PROSITE" id="PS00141">
    <property type="entry name" value="ASP_PROTEASE"/>
    <property type="match status" value="1"/>
</dbReference>
<feature type="active site" evidence="10">
    <location>
        <position position="274"/>
    </location>
</feature>
<dbReference type="GO" id="GO:0004190">
    <property type="term" value="F:aspartic-type endopeptidase activity"/>
    <property type="evidence" value="ECO:0007669"/>
    <property type="project" value="UniProtKB-KW"/>
</dbReference>
<keyword evidence="4 12" id="KW-0645">Protease</keyword>
<evidence type="ECO:0000256" key="6">
    <source>
        <dbReference type="ARBA" id="ARBA00022750"/>
    </source>
</evidence>
<dbReference type="PANTHER" id="PTHR47966:SF8">
    <property type="entry name" value="ASPARTIC PROTEASE 1-RELATED"/>
    <property type="match status" value="1"/>
</dbReference>
<keyword evidence="16" id="KW-1185">Reference proteome</keyword>
<evidence type="ECO:0000256" key="8">
    <source>
        <dbReference type="ARBA" id="ARBA00023157"/>
    </source>
</evidence>
<evidence type="ECO:0000256" key="5">
    <source>
        <dbReference type="ARBA" id="ARBA00022729"/>
    </source>
</evidence>
<comment type="caution">
    <text evidence="15">The sequence shown here is derived from an EMBL/GenBank/DDBJ whole genome shotgun (WGS) entry which is preliminary data.</text>
</comment>
<keyword evidence="5 13" id="KW-0732">Signal</keyword>
<dbReference type="FunFam" id="2.40.70.10:FF:000052">
    <property type="entry name" value="ASpartyl Protease"/>
    <property type="match status" value="1"/>
</dbReference>
<dbReference type="InterPro" id="IPR033121">
    <property type="entry name" value="PEPTIDASE_A1"/>
</dbReference>
<dbReference type="InterPro" id="IPR001461">
    <property type="entry name" value="Aspartic_peptidase_A1"/>
</dbReference>
<proteinExistence type="inferred from homology"/>
<evidence type="ECO:0000256" key="11">
    <source>
        <dbReference type="PIRSR" id="PIRSR601461-2"/>
    </source>
</evidence>
<dbReference type="InterPro" id="IPR034164">
    <property type="entry name" value="Pepsin-like_dom"/>
</dbReference>
<dbReference type="GO" id="GO:0005764">
    <property type="term" value="C:lysosome"/>
    <property type="evidence" value="ECO:0007669"/>
    <property type="project" value="TreeGrafter"/>
</dbReference>
<evidence type="ECO:0000256" key="1">
    <source>
        <dbReference type="ARBA" id="ARBA00004613"/>
    </source>
</evidence>
<dbReference type="PRINTS" id="PR00792">
    <property type="entry name" value="PEPSIN"/>
</dbReference>
<accession>A0A9P1N5R6</accession>
<dbReference type="Pfam" id="PF00026">
    <property type="entry name" value="Asp"/>
    <property type="match status" value="1"/>
</dbReference>
<evidence type="ECO:0000256" key="13">
    <source>
        <dbReference type="SAM" id="SignalP"/>
    </source>
</evidence>
<dbReference type="GO" id="GO:0006508">
    <property type="term" value="P:proteolysis"/>
    <property type="evidence" value="ECO:0007669"/>
    <property type="project" value="UniProtKB-KW"/>
</dbReference>
<organism evidence="15 16">
    <name type="scientific">Caenorhabditis angaria</name>
    <dbReference type="NCBI Taxonomy" id="860376"/>
    <lineage>
        <taxon>Eukaryota</taxon>
        <taxon>Metazoa</taxon>
        <taxon>Ecdysozoa</taxon>
        <taxon>Nematoda</taxon>
        <taxon>Chromadorea</taxon>
        <taxon>Rhabditida</taxon>
        <taxon>Rhabditina</taxon>
        <taxon>Rhabditomorpha</taxon>
        <taxon>Rhabditoidea</taxon>
        <taxon>Rhabditidae</taxon>
        <taxon>Peloderinae</taxon>
        <taxon>Caenorhabditis</taxon>
    </lineage>
</organism>
<evidence type="ECO:0000313" key="16">
    <source>
        <dbReference type="Proteomes" id="UP001152747"/>
    </source>
</evidence>
<keyword evidence="7 12" id="KW-0378">Hydrolase</keyword>
<evidence type="ECO:0000256" key="4">
    <source>
        <dbReference type="ARBA" id="ARBA00022670"/>
    </source>
</evidence>
<evidence type="ECO:0000256" key="2">
    <source>
        <dbReference type="ARBA" id="ARBA00007447"/>
    </source>
</evidence>
<dbReference type="Gene3D" id="2.40.70.10">
    <property type="entry name" value="Acid Proteases"/>
    <property type="match status" value="2"/>
</dbReference>
<evidence type="ECO:0000256" key="3">
    <source>
        <dbReference type="ARBA" id="ARBA00022525"/>
    </source>
</evidence>
<dbReference type="PROSITE" id="PS51767">
    <property type="entry name" value="PEPTIDASE_A1"/>
    <property type="match status" value="1"/>
</dbReference>
<dbReference type="CDD" id="cd05471">
    <property type="entry name" value="pepsin_like"/>
    <property type="match status" value="1"/>
</dbReference>
<sequence>MKKVLIILGFVHLVTSASFSIPTKSAGSLRNRLINSGKYQEYLAKHHEKRIQLNTGNQPFLDWADDFYLGNISIGTPPQTVTVVLDTGSSNLWVIDSMCNTDACNGITYPKHKFNTAASSSFSKENKKFSISYGSGSCSGYLAKDTLIIGGGLTVEQQEFGVANSLDEVFAYQPVDGILGLAWPGLAVDKIIPPMQNLLPQLDLPLFTVWLDRKINGSNGGNGGLITYGALDKVNCASDINYVNLTAQTYWEFHLDSFKVGTFSENKTAKVISDTGTSWIGAPHSVVSAVVKASGAKYNWNDELYEIDCDKMYSSPDIIFTIGQIDYTVKSVEYILDIGLKNNKCVLTFFGMTFTGFGPSWILGDTFIRQYCNIYDIGNARIGFAKAYHTNL</sequence>
<evidence type="ECO:0000256" key="10">
    <source>
        <dbReference type="PIRSR" id="PIRSR601461-1"/>
    </source>
</evidence>
<comment type="similarity">
    <text evidence="2 12">Belongs to the peptidase A1 family.</text>
</comment>
<keyword evidence="8 11" id="KW-1015">Disulfide bond</keyword>
<evidence type="ECO:0000256" key="12">
    <source>
        <dbReference type="RuleBase" id="RU000454"/>
    </source>
</evidence>
<dbReference type="GO" id="GO:0005576">
    <property type="term" value="C:extracellular region"/>
    <property type="evidence" value="ECO:0007669"/>
    <property type="project" value="UniProtKB-SubCell"/>
</dbReference>
<dbReference type="OrthoDB" id="5842090at2759"/>
<keyword evidence="9" id="KW-0325">Glycoprotein</keyword>
<evidence type="ECO:0000313" key="15">
    <source>
        <dbReference type="EMBL" id="CAI5450849.1"/>
    </source>
</evidence>
<dbReference type="AlphaFoldDB" id="A0A9P1N5R6"/>
<name>A0A9P1N5R6_9PELO</name>
<evidence type="ECO:0000256" key="9">
    <source>
        <dbReference type="ARBA" id="ARBA00023180"/>
    </source>
</evidence>
<dbReference type="EMBL" id="CANHGI010000005">
    <property type="protein sequence ID" value="CAI5450849.1"/>
    <property type="molecule type" value="Genomic_DNA"/>
</dbReference>
<evidence type="ECO:0000259" key="14">
    <source>
        <dbReference type="PROSITE" id="PS51767"/>
    </source>
</evidence>
<protein>
    <recommendedName>
        <fullName evidence="14">Peptidase A1 domain-containing protein</fullName>
    </recommendedName>
</protein>
<keyword evidence="3" id="KW-0964">Secreted</keyword>
<dbReference type="InterPro" id="IPR001969">
    <property type="entry name" value="Aspartic_peptidase_AS"/>
</dbReference>
<dbReference type="Proteomes" id="UP001152747">
    <property type="component" value="Unassembled WGS sequence"/>
</dbReference>
<evidence type="ECO:0000256" key="7">
    <source>
        <dbReference type="ARBA" id="ARBA00022801"/>
    </source>
</evidence>
<feature type="signal peptide" evidence="13">
    <location>
        <begin position="1"/>
        <end position="16"/>
    </location>
</feature>
<feature type="domain" description="Peptidase A1" evidence="14">
    <location>
        <begin position="68"/>
        <end position="385"/>
    </location>
</feature>
<dbReference type="FunFam" id="2.40.70.10:FF:000086">
    <property type="entry name" value="ASpartyl Protease"/>
    <property type="match status" value="1"/>
</dbReference>
<feature type="active site" evidence="10">
    <location>
        <position position="86"/>
    </location>
</feature>
<feature type="disulfide bond" evidence="11">
    <location>
        <begin position="309"/>
        <end position="345"/>
    </location>
</feature>
<comment type="subcellular location">
    <subcellularLocation>
        <location evidence="1">Secreted</location>
    </subcellularLocation>
</comment>
<keyword evidence="6 12" id="KW-0064">Aspartyl protease</keyword>
<dbReference type="InterPro" id="IPR021109">
    <property type="entry name" value="Peptidase_aspartic_dom_sf"/>
</dbReference>
<gene>
    <name evidence="15" type="ORF">CAMP_LOCUS13486</name>
</gene>